<feature type="transmembrane region" description="Helical" evidence="1">
    <location>
        <begin position="23"/>
        <end position="44"/>
    </location>
</feature>
<keyword evidence="1" id="KW-1133">Transmembrane helix</keyword>
<name>A0A7D3V911_9VIRU</name>
<organism evidence="2 3">
    <name type="scientific">Fadolivirus FV1/VV64</name>
    <dbReference type="NCBI Taxonomy" id="3070911"/>
    <lineage>
        <taxon>Viruses</taxon>
        <taxon>Varidnaviria</taxon>
        <taxon>Bamfordvirae</taxon>
        <taxon>Nucleocytoviricota</taxon>
        <taxon>Megaviricetes</taxon>
        <taxon>Imitervirales</taxon>
        <taxon>Mimiviridae</taxon>
        <taxon>Klosneuvirinae</taxon>
        <taxon>Fadolivirus</taxon>
        <taxon>Fadolivirus algeromassiliense</taxon>
    </lineage>
</organism>
<gene>
    <name evidence="2" type="ORF">Fadolivirus_1_919</name>
</gene>
<feature type="transmembrane region" description="Helical" evidence="1">
    <location>
        <begin position="156"/>
        <end position="174"/>
    </location>
</feature>
<keyword evidence="1" id="KW-0472">Membrane</keyword>
<reference evidence="2 3" key="1">
    <citation type="submission" date="2020-04" db="EMBL/GenBank/DDBJ databases">
        <title>Advantages and limits of metagenomic assembly and binning of a giant virus.</title>
        <authorList>
            <person name="Schulz F."/>
            <person name="Andreani J."/>
            <person name="Francis R."/>
            <person name="Boudjemaa H."/>
            <person name="Bou Khalil J.Y."/>
            <person name="Lee J."/>
            <person name="La Scola B."/>
            <person name="Woyke T."/>
        </authorList>
    </citation>
    <scope>NUCLEOTIDE SEQUENCE [LARGE SCALE GENOMIC DNA]</scope>
    <source>
        <strain evidence="2 3">FV1/VV64</strain>
    </source>
</reference>
<evidence type="ECO:0000313" key="2">
    <source>
        <dbReference type="EMBL" id="QKF94377.1"/>
    </source>
</evidence>
<feature type="transmembrane region" description="Helical" evidence="1">
    <location>
        <begin position="132"/>
        <end position="150"/>
    </location>
</feature>
<feature type="transmembrane region" description="Helical" evidence="1">
    <location>
        <begin position="95"/>
        <end position="112"/>
    </location>
</feature>
<protein>
    <submittedName>
        <fullName evidence="2">Uncharacterized protein</fullName>
    </submittedName>
</protein>
<sequence length="219" mass="25375">MFTHVEETDMSIVNFINLTKDYLFTYTMMFLIGMCVRMSIPYPYIDHSTASQFTVHFGMCILIYFYNIDHSHVKLFGFSLGFLLTMFVISNDIDTLSVICTVPFVVLMYYNYTRISLLLQTFNKVEKSNIDVYVVSFLIACATMLVTYFVGTINLYKVLIIIFTNVFYATTMISKNKYLSKLINNDLEGHNVELYSMHYAFKCVISLTIGSTFLMKAFN</sequence>
<dbReference type="Proteomes" id="UP001162001">
    <property type="component" value="Segment"/>
</dbReference>
<evidence type="ECO:0000256" key="1">
    <source>
        <dbReference type="SAM" id="Phobius"/>
    </source>
</evidence>
<feature type="transmembrane region" description="Helical" evidence="1">
    <location>
        <begin position="50"/>
        <end position="66"/>
    </location>
</feature>
<evidence type="ECO:0000313" key="3">
    <source>
        <dbReference type="Proteomes" id="UP001162001"/>
    </source>
</evidence>
<proteinExistence type="predicted"/>
<dbReference type="EMBL" id="MT418680">
    <property type="protein sequence ID" value="QKF94377.1"/>
    <property type="molecule type" value="Genomic_DNA"/>
</dbReference>
<keyword evidence="1" id="KW-0812">Transmembrane</keyword>
<keyword evidence="3" id="KW-1185">Reference proteome</keyword>
<accession>A0A7D3V911</accession>
<feature type="transmembrane region" description="Helical" evidence="1">
    <location>
        <begin position="73"/>
        <end position="89"/>
    </location>
</feature>